<evidence type="ECO:0000256" key="11">
    <source>
        <dbReference type="SAM" id="MobiDB-lite"/>
    </source>
</evidence>
<keyword evidence="9" id="KW-0902">Two-component regulatory system</keyword>
<dbReference type="Gene3D" id="3.30.565.10">
    <property type="entry name" value="Histidine kinase-like ATPase, C-terminal domain"/>
    <property type="match status" value="1"/>
</dbReference>
<reference evidence="15 16" key="1">
    <citation type="submission" date="2014-01" db="EMBL/GenBank/DDBJ databases">
        <title>Actinotalea ferrariae CF5-4.</title>
        <authorList>
            <person name="Chen F."/>
            <person name="Li Y."/>
            <person name="Wang G."/>
        </authorList>
    </citation>
    <scope>NUCLEOTIDE SEQUENCE [LARGE SCALE GENOMIC DNA]</scope>
    <source>
        <strain evidence="15 16">CF5-4</strain>
    </source>
</reference>
<gene>
    <name evidence="15" type="ORF">N866_09670</name>
</gene>
<feature type="transmembrane region" description="Helical" evidence="12">
    <location>
        <begin position="210"/>
        <end position="232"/>
    </location>
</feature>
<dbReference type="PANTHER" id="PTHR45436">
    <property type="entry name" value="SENSOR HISTIDINE KINASE YKOH"/>
    <property type="match status" value="1"/>
</dbReference>
<feature type="region of interest" description="Disordered" evidence="11">
    <location>
        <begin position="1"/>
        <end position="31"/>
    </location>
</feature>
<feature type="domain" description="Histidine kinase" evidence="13">
    <location>
        <begin position="293"/>
        <end position="504"/>
    </location>
</feature>
<dbReference type="PRINTS" id="PR00344">
    <property type="entry name" value="BCTRLSENSOR"/>
</dbReference>
<dbReference type="InterPro" id="IPR003660">
    <property type="entry name" value="HAMP_dom"/>
</dbReference>
<evidence type="ECO:0000256" key="12">
    <source>
        <dbReference type="SAM" id="Phobius"/>
    </source>
</evidence>
<keyword evidence="6 12" id="KW-0812">Transmembrane</keyword>
<dbReference type="Pfam" id="PF00512">
    <property type="entry name" value="HisKA"/>
    <property type="match status" value="1"/>
</dbReference>
<evidence type="ECO:0000256" key="2">
    <source>
        <dbReference type="ARBA" id="ARBA00004236"/>
    </source>
</evidence>
<dbReference type="SMART" id="SM00388">
    <property type="entry name" value="HisKA"/>
    <property type="match status" value="1"/>
</dbReference>
<keyword evidence="10 12" id="KW-0472">Membrane</keyword>
<keyword evidence="7 15" id="KW-0418">Kinase</keyword>
<evidence type="ECO:0000256" key="3">
    <source>
        <dbReference type="ARBA" id="ARBA00012438"/>
    </source>
</evidence>
<dbReference type="PANTHER" id="PTHR45436:SF5">
    <property type="entry name" value="SENSOR HISTIDINE KINASE TRCS"/>
    <property type="match status" value="1"/>
</dbReference>
<dbReference type="Proteomes" id="UP000019753">
    <property type="component" value="Unassembled WGS sequence"/>
</dbReference>
<comment type="subcellular location">
    <subcellularLocation>
        <location evidence="2">Cell membrane</location>
    </subcellularLocation>
</comment>
<protein>
    <recommendedName>
        <fullName evidence="3">histidine kinase</fullName>
        <ecNumber evidence="3">2.7.13.3</ecNumber>
    </recommendedName>
</protein>
<dbReference type="PROSITE" id="PS50885">
    <property type="entry name" value="HAMP"/>
    <property type="match status" value="1"/>
</dbReference>
<feature type="domain" description="HAMP" evidence="14">
    <location>
        <begin position="233"/>
        <end position="285"/>
    </location>
</feature>
<sequence length="512" mass="54448">MTTAPTTEAERTAAGASATADAESSPGRSPLRRRAARLVTVRVRILAAVVALAALGMTVAGTAAFLLQRERLDQGIDASLERTTAEFRTLATQGVDPSTGAPFTSVERLLQIGIQRTVTAQNEGIFAVVDGAVELVPAFPTVRLETVPEVVAVAVEAQDAAAVRLRTVSTPDTSYRTVAIPVTVVGDPLTGVLVLGVDREAEHSELVRTYGTYTVVGAGSLVVLGIVGWLVAGRLLAPLRALGDTARRITDTDLSQRIAVSGDDDVSELARTVNSMLDRLEAAFGSQRRLLDDAGHELRTPVTIVRGHLELMDPDDPDDVRAAQKVAVDELDRMHLLVDDLVTLATVDRPDFVRPEPVDVGRLTDDVLDKARTLGDRVWRVDARAEVETLLDPRRVTQAWLQLAANAVRYSPPGSTVRLASRVRGLQVLLTVEDEGNGVAADDAERIFERFARAGAGRGDEGSGLGLPIVRAVAAGHDGRAYLDPSTVGTGSGSRFVIEIPLADARADEGEQ</sequence>
<dbReference type="InterPro" id="IPR005467">
    <property type="entry name" value="His_kinase_dom"/>
</dbReference>
<evidence type="ECO:0000313" key="15">
    <source>
        <dbReference type="EMBL" id="EYR62318.1"/>
    </source>
</evidence>
<dbReference type="CDD" id="cd00082">
    <property type="entry name" value="HisKA"/>
    <property type="match status" value="1"/>
</dbReference>
<keyword evidence="8 12" id="KW-1133">Transmembrane helix</keyword>
<dbReference type="Gene3D" id="1.10.287.130">
    <property type="match status" value="1"/>
</dbReference>
<dbReference type="Pfam" id="PF02518">
    <property type="entry name" value="HATPase_c"/>
    <property type="match status" value="1"/>
</dbReference>
<dbReference type="SUPFAM" id="SSF47384">
    <property type="entry name" value="Homodimeric domain of signal transducing histidine kinase"/>
    <property type="match status" value="1"/>
</dbReference>
<feature type="transmembrane region" description="Helical" evidence="12">
    <location>
        <begin position="45"/>
        <end position="67"/>
    </location>
</feature>
<dbReference type="PROSITE" id="PS50109">
    <property type="entry name" value="HIS_KIN"/>
    <property type="match status" value="1"/>
</dbReference>
<dbReference type="EMBL" id="AXCW01000266">
    <property type="protein sequence ID" value="EYR62318.1"/>
    <property type="molecule type" value="Genomic_DNA"/>
</dbReference>
<comment type="catalytic activity">
    <reaction evidence="1">
        <text>ATP + protein L-histidine = ADP + protein N-phospho-L-histidine.</text>
        <dbReference type="EC" id="2.7.13.3"/>
    </reaction>
</comment>
<evidence type="ECO:0000259" key="14">
    <source>
        <dbReference type="PROSITE" id="PS50885"/>
    </source>
</evidence>
<feature type="compositionally biased region" description="Low complexity" evidence="11">
    <location>
        <begin position="1"/>
        <end position="25"/>
    </location>
</feature>
<evidence type="ECO:0000256" key="7">
    <source>
        <dbReference type="ARBA" id="ARBA00022777"/>
    </source>
</evidence>
<dbReference type="InterPro" id="IPR036890">
    <property type="entry name" value="HATPase_C_sf"/>
</dbReference>
<dbReference type="CDD" id="cd00075">
    <property type="entry name" value="HATPase"/>
    <property type="match status" value="1"/>
</dbReference>
<dbReference type="Pfam" id="PF00672">
    <property type="entry name" value="HAMP"/>
    <property type="match status" value="1"/>
</dbReference>
<dbReference type="CDD" id="cd06225">
    <property type="entry name" value="HAMP"/>
    <property type="match status" value="1"/>
</dbReference>
<dbReference type="AlphaFoldDB" id="A0A021VMJ4"/>
<dbReference type="GO" id="GO:0000155">
    <property type="term" value="F:phosphorelay sensor kinase activity"/>
    <property type="evidence" value="ECO:0007669"/>
    <property type="project" value="InterPro"/>
</dbReference>
<comment type="caution">
    <text evidence="15">The sequence shown here is derived from an EMBL/GenBank/DDBJ whole genome shotgun (WGS) entry which is preliminary data.</text>
</comment>
<evidence type="ECO:0000256" key="1">
    <source>
        <dbReference type="ARBA" id="ARBA00000085"/>
    </source>
</evidence>
<evidence type="ECO:0000256" key="6">
    <source>
        <dbReference type="ARBA" id="ARBA00022692"/>
    </source>
</evidence>
<evidence type="ECO:0000313" key="16">
    <source>
        <dbReference type="Proteomes" id="UP000019753"/>
    </source>
</evidence>
<evidence type="ECO:0000256" key="10">
    <source>
        <dbReference type="ARBA" id="ARBA00023136"/>
    </source>
</evidence>
<evidence type="ECO:0000256" key="9">
    <source>
        <dbReference type="ARBA" id="ARBA00023012"/>
    </source>
</evidence>
<evidence type="ECO:0000256" key="4">
    <source>
        <dbReference type="ARBA" id="ARBA00022553"/>
    </source>
</evidence>
<name>A0A021VMJ4_9CELL</name>
<evidence type="ECO:0000256" key="5">
    <source>
        <dbReference type="ARBA" id="ARBA00022679"/>
    </source>
</evidence>
<keyword evidence="16" id="KW-1185">Reference proteome</keyword>
<dbReference type="InterPro" id="IPR003594">
    <property type="entry name" value="HATPase_dom"/>
</dbReference>
<evidence type="ECO:0000259" key="13">
    <source>
        <dbReference type="PROSITE" id="PS50109"/>
    </source>
</evidence>
<dbReference type="SUPFAM" id="SSF158472">
    <property type="entry name" value="HAMP domain-like"/>
    <property type="match status" value="1"/>
</dbReference>
<dbReference type="InterPro" id="IPR050428">
    <property type="entry name" value="TCS_sensor_his_kinase"/>
</dbReference>
<dbReference type="InterPro" id="IPR003661">
    <property type="entry name" value="HisK_dim/P_dom"/>
</dbReference>
<accession>A0A021VMJ4</accession>
<dbReference type="InterPro" id="IPR004358">
    <property type="entry name" value="Sig_transdc_His_kin-like_C"/>
</dbReference>
<keyword evidence="5" id="KW-0808">Transferase</keyword>
<dbReference type="EC" id="2.7.13.3" evidence="3"/>
<evidence type="ECO:0000256" key="8">
    <source>
        <dbReference type="ARBA" id="ARBA00022989"/>
    </source>
</evidence>
<dbReference type="SMART" id="SM00304">
    <property type="entry name" value="HAMP"/>
    <property type="match status" value="1"/>
</dbReference>
<keyword evidence="4" id="KW-0597">Phosphoprotein</keyword>
<dbReference type="SMART" id="SM00387">
    <property type="entry name" value="HATPase_c"/>
    <property type="match status" value="1"/>
</dbReference>
<dbReference type="GO" id="GO:0005886">
    <property type="term" value="C:plasma membrane"/>
    <property type="evidence" value="ECO:0007669"/>
    <property type="project" value="UniProtKB-SubCell"/>
</dbReference>
<proteinExistence type="predicted"/>
<organism evidence="15 16">
    <name type="scientific">Actinotalea ferrariae CF5-4</name>
    <dbReference type="NCBI Taxonomy" id="948458"/>
    <lineage>
        <taxon>Bacteria</taxon>
        <taxon>Bacillati</taxon>
        <taxon>Actinomycetota</taxon>
        <taxon>Actinomycetes</taxon>
        <taxon>Micrococcales</taxon>
        <taxon>Cellulomonadaceae</taxon>
        <taxon>Actinotalea</taxon>
    </lineage>
</organism>
<dbReference type="SUPFAM" id="SSF55874">
    <property type="entry name" value="ATPase domain of HSP90 chaperone/DNA topoisomerase II/histidine kinase"/>
    <property type="match status" value="1"/>
</dbReference>
<dbReference type="InterPro" id="IPR036097">
    <property type="entry name" value="HisK_dim/P_sf"/>
</dbReference>
<dbReference type="Gene3D" id="6.10.340.10">
    <property type="match status" value="1"/>
</dbReference>